<gene>
    <name evidence="1" type="ORF">HYFRA_00009994</name>
</gene>
<reference evidence="1" key="1">
    <citation type="submission" date="2021-07" db="EMBL/GenBank/DDBJ databases">
        <authorList>
            <person name="Durling M."/>
        </authorList>
    </citation>
    <scope>NUCLEOTIDE SEQUENCE</scope>
</reference>
<evidence type="ECO:0000313" key="1">
    <source>
        <dbReference type="EMBL" id="CAG8953537.1"/>
    </source>
</evidence>
<accession>A0A9N9KX03</accession>
<name>A0A9N9KX03_9HELO</name>
<dbReference type="EMBL" id="CAJVRL010000051">
    <property type="protein sequence ID" value="CAG8953537.1"/>
    <property type="molecule type" value="Genomic_DNA"/>
</dbReference>
<comment type="caution">
    <text evidence="1">The sequence shown here is derived from an EMBL/GenBank/DDBJ whole genome shotgun (WGS) entry which is preliminary data.</text>
</comment>
<proteinExistence type="predicted"/>
<keyword evidence="2" id="KW-1185">Reference proteome</keyword>
<dbReference type="Proteomes" id="UP000696280">
    <property type="component" value="Unassembled WGS sequence"/>
</dbReference>
<evidence type="ECO:0000313" key="2">
    <source>
        <dbReference type="Proteomes" id="UP000696280"/>
    </source>
</evidence>
<sequence>MQCRAARIRQENLLKERTLNVKKRISWRMTWQKLVSPRPFDRHLDSAESNTWLTLEQCRSVMIHGIKDGVEYALVPMSNGNVQDIH</sequence>
<protein>
    <submittedName>
        <fullName evidence="1">Uncharacterized protein</fullName>
    </submittedName>
</protein>
<dbReference type="AlphaFoldDB" id="A0A9N9KX03"/>
<organism evidence="1 2">
    <name type="scientific">Hymenoscyphus fraxineus</name>
    <dbReference type="NCBI Taxonomy" id="746836"/>
    <lineage>
        <taxon>Eukaryota</taxon>
        <taxon>Fungi</taxon>
        <taxon>Dikarya</taxon>
        <taxon>Ascomycota</taxon>
        <taxon>Pezizomycotina</taxon>
        <taxon>Leotiomycetes</taxon>
        <taxon>Helotiales</taxon>
        <taxon>Helotiaceae</taxon>
        <taxon>Hymenoscyphus</taxon>
    </lineage>
</organism>